<feature type="non-terminal residue" evidence="12">
    <location>
        <position position="776"/>
    </location>
</feature>
<dbReference type="CDD" id="cd09020">
    <property type="entry name" value="D-hex-6-P-epi_like"/>
    <property type="match status" value="1"/>
</dbReference>
<dbReference type="GO" id="GO:0030246">
    <property type="term" value="F:carbohydrate binding"/>
    <property type="evidence" value="ECO:0007669"/>
    <property type="project" value="InterPro"/>
</dbReference>
<evidence type="ECO:0000256" key="10">
    <source>
        <dbReference type="SAM" id="Phobius"/>
    </source>
</evidence>
<accession>A0A816VY49</accession>
<keyword evidence="4" id="KW-0805">Transcription regulation</keyword>
<protein>
    <recommendedName>
        <fullName evidence="3">glucose-6-phosphate 1-epimerase</fullName>
        <ecNumber evidence="3">5.1.3.15</ecNumber>
    </recommendedName>
</protein>
<keyword evidence="7" id="KW-0413">Isomerase</keyword>
<evidence type="ECO:0000313" key="12">
    <source>
        <dbReference type="EMBL" id="CAF2125946.1"/>
    </source>
</evidence>
<feature type="domain" description="NAC" evidence="11">
    <location>
        <begin position="482"/>
        <end position="641"/>
    </location>
</feature>
<evidence type="ECO:0000256" key="9">
    <source>
        <dbReference type="SAM" id="MobiDB-lite"/>
    </source>
</evidence>
<evidence type="ECO:0000256" key="1">
    <source>
        <dbReference type="ARBA" id="ARBA00001096"/>
    </source>
</evidence>
<dbReference type="Pfam" id="PF01263">
    <property type="entry name" value="Aldose_epim"/>
    <property type="match status" value="1"/>
</dbReference>
<dbReference type="EMBL" id="HG994357">
    <property type="protein sequence ID" value="CAF2125946.1"/>
    <property type="molecule type" value="Genomic_DNA"/>
</dbReference>
<evidence type="ECO:0000256" key="7">
    <source>
        <dbReference type="ARBA" id="ARBA00023235"/>
    </source>
</evidence>
<dbReference type="InterPro" id="IPR008183">
    <property type="entry name" value="Aldose_1/G6P_1-epimerase"/>
</dbReference>
<evidence type="ECO:0000256" key="2">
    <source>
        <dbReference type="ARBA" id="ARBA00005866"/>
    </source>
</evidence>
<evidence type="ECO:0000256" key="3">
    <source>
        <dbReference type="ARBA" id="ARBA00012083"/>
    </source>
</evidence>
<keyword evidence="10" id="KW-0812">Transmembrane</keyword>
<dbReference type="InterPro" id="IPR025532">
    <property type="entry name" value="G6P_1-epimerase"/>
</dbReference>
<comment type="catalytic activity">
    <reaction evidence="1">
        <text>alpha-D-glucose 6-phosphate = beta-D-glucose 6-phosphate</text>
        <dbReference type="Rhea" id="RHEA:16249"/>
        <dbReference type="ChEBI" id="CHEBI:58225"/>
        <dbReference type="ChEBI" id="CHEBI:58247"/>
        <dbReference type="EC" id="5.1.3.15"/>
    </reaction>
</comment>
<feature type="region of interest" description="Disordered" evidence="9">
    <location>
        <begin position="644"/>
        <end position="677"/>
    </location>
</feature>
<dbReference type="GO" id="GO:0005975">
    <property type="term" value="P:carbohydrate metabolic process"/>
    <property type="evidence" value="ECO:0007669"/>
    <property type="project" value="InterPro"/>
</dbReference>
<keyword evidence="8" id="KW-0539">Nucleus</keyword>
<keyword evidence="10" id="KW-0472">Membrane</keyword>
<proteinExistence type="inferred from homology"/>
<dbReference type="GO" id="GO:0003677">
    <property type="term" value="F:DNA binding"/>
    <property type="evidence" value="ECO:0007669"/>
    <property type="project" value="UniProtKB-KW"/>
</dbReference>
<evidence type="ECO:0000256" key="8">
    <source>
        <dbReference type="ARBA" id="ARBA00023242"/>
    </source>
</evidence>
<keyword evidence="10" id="KW-1133">Transmembrane helix</keyword>
<dbReference type="PANTHER" id="PTHR11122">
    <property type="entry name" value="APOSPORY-ASSOCIATED PROTEIN C-RELATED"/>
    <property type="match status" value="1"/>
</dbReference>
<dbReference type="InterPro" id="IPR011013">
    <property type="entry name" value="Gal_mutarotase_sf_dom"/>
</dbReference>
<sequence>VEKWNSSLSATNTHKRGRISSFVFFFFIVILRLLRIRAEARSSFSSASSSLSRSRSRRRERERVKVVEKKGIKMPLNFGNDVDGSSRILLNEPRGSTAQVLLFGGQVISWKNERREELLFMSSKAQYLPPKIIRGGIPVCFPQFGNFGGLERHGFARNRFWSLDEDPSPLPPANKQSSVDLILKSTEDDLKIWPHSFELRVRISISLGKLTVIPRVRNIDSKPFSFMFALRNYLHVSDISEVRVEGLETLDYLDNLKGKERFTEQADAITFDGEIDRVYLNTPTKIAVIDHERKRTIELRKEGMPNAAVVWNPWDKKAKSIADMGDEDYMTMLCVDSGAIEPQVLLKPGEEWKGRQELSIVSSSYCSGQLDPRKLDSRSSRVLWCKHRNNKNPRHVIRTKLRVKASQEKSCTKLRLVSCVQEKLSSKRSAAWIVDGPGIASKVKNASLSSALQTRDCGASIQCPNCYHRIDNTNVLVPWPGLPKGVKFEPTDADIIEFLEAKCGIGGSEPHVLIEEFIRPVTEDVGINYTHPKNLPGTNKDGVSAFFVHKTVQAYGTGQRKRRKITPTSLNEEPVRWHKTGRNKHVFLNGVKRGCKKIMVLYKSARKGSKPEKSKWVLHQYHLGTEGNEIGEYVVSKVTYQKEKVKDEGESSGVRGGPTTPMTNTPTPPRPVDGEAFDDDKMFDPFYEGLDSIPEAALWSKKARREEEVGVNLSEDNLTCNESIEASSPWENNQILPNPSLGELDGFALSDLENVDLGTPPDFLTVRRYPLIFFSL</sequence>
<evidence type="ECO:0000256" key="4">
    <source>
        <dbReference type="ARBA" id="ARBA00023015"/>
    </source>
</evidence>
<dbReference type="FunFam" id="2.170.150.80:FF:000009">
    <property type="entry name" value="NAC domain-containing protein 8"/>
    <property type="match status" value="1"/>
</dbReference>
<evidence type="ECO:0000256" key="6">
    <source>
        <dbReference type="ARBA" id="ARBA00023163"/>
    </source>
</evidence>
<evidence type="ECO:0000259" key="11">
    <source>
        <dbReference type="PROSITE" id="PS51005"/>
    </source>
</evidence>
<keyword evidence="5" id="KW-0238">DNA-binding</keyword>
<dbReference type="EC" id="5.1.3.15" evidence="3"/>
<dbReference type="PROSITE" id="PS51005">
    <property type="entry name" value="NAC"/>
    <property type="match status" value="1"/>
</dbReference>
<dbReference type="PANTHER" id="PTHR11122:SF41">
    <property type="entry name" value="GLUCOSE-6-PHOSPHATE 1-EPIMERASE"/>
    <property type="match status" value="1"/>
</dbReference>
<feature type="transmembrane region" description="Helical" evidence="10">
    <location>
        <begin position="17"/>
        <end position="34"/>
    </location>
</feature>
<dbReference type="AlphaFoldDB" id="A0A816VY49"/>
<dbReference type="Gene3D" id="2.170.150.80">
    <property type="entry name" value="NAC domain"/>
    <property type="match status" value="1"/>
</dbReference>
<dbReference type="Gene3D" id="2.70.98.10">
    <property type="match status" value="1"/>
</dbReference>
<dbReference type="Proteomes" id="UP001295469">
    <property type="component" value="Chromosome A03"/>
</dbReference>
<dbReference type="SUPFAM" id="SSF101941">
    <property type="entry name" value="NAC domain"/>
    <property type="match status" value="1"/>
</dbReference>
<dbReference type="Pfam" id="PF02365">
    <property type="entry name" value="NAM"/>
    <property type="match status" value="1"/>
</dbReference>
<dbReference type="InterPro" id="IPR003441">
    <property type="entry name" value="NAC-dom"/>
</dbReference>
<keyword evidence="6" id="KW-0804">Transcription</keyword>
<organism evidence="12">
    <name type="scientific">Brassica napus</name>
    <name type="common">Rape</name>
    <dbReference type="NCBI Taxonomy" id="3708"/>
    <lineage>
        <taxon>Eukaryota</taxon>
        <taxon>Viridiplantae</taxon>
        <taxon>Streptophyta</taxon>
        <taxon>Embryophyta</taxon>
        <taxon>Tracheophyta</taxon>
        <taxon>Spermatophyta</taxon>
        <taxon>Magnoliopsida</taxon>
        <taxon>eudicotyledons</taxon>
        <taxon>Gunneridae</taxon>
        <taxon>Pentapetalae</taxon>
        <taxon>rosids</taxon>
        <taxon>malvids</taxon>
        <taxon>Brassicales</taxon>
        <taxon>Brassicaceae</taxon>
        <taxon>Brassiceae</taxon>
        <taxon>Brassica</taxon>
    </lineage>
</organism>
<name>A0A816VY49_BRANA</name>
<evidence type="ECO:0000256" key="5">
    <source>
        <dbReference type="ARBA" id="ARBA00023125"/>
    </source>
</evidence>
<reference evidence="12" key="1">
    <citation type="submission" date="2021-01" db="EMBL/GenBank/DDBJ databases">
        <authorList>
            <consortium name="Genoscope - CEA"/>
            <person name="William W."/>
        </authorList>
    </citation>
    <scope>NUCLEOTIDE SEQUENCE</scope>
</reference>
<dbReference type="GO" id="GO:0006355">
    <property type="term" value="P:regulation of DNA-templated transcription"/>
    <property type="evidence" value="ECO:0007669"/>
    <property type="project" value="InterPro"/>
</dbReference>
<dbReference type="GO" id="GO:0047938">
    <property type="term" value="F:glucose-6-phosphate 1-epimerase activity"/>
    <property type="evidence" value="ECO:0007669"/>
    <property type="project" value="UniProtKB-EC"/>
</dbReference>
<dbReference type="SUPFAM" id="SSF74650">
    <property type="entry name" value="Galactose mutarotase-like"/>
    <property type="match status" value="1"/>
</dbReference>
<comment type="similarity">
    <text evidence="2">Belongs to the glucose-6-phosphate 1-epimerase family.</text>
</comment>
<dbReference type="InterPro" id="IPR036093">
    <property type="entry name" value="NAC_dom_sf"/>
</dbReference>
<gene>
    <name evidence="12" type="ORF">DARMORV10_A03P32470.1</name>
</gene>
<dbReference type="InterPro" id="IPR014718">
    <property type="entry name" value="GH-type_carb-bd"/>
</dbReference>